<evidence type="ECO:0000256" key="4">
    <source>
        <dbReference type="ARBA" id="ARBA00023242"/>
    </source>
</evidence>
<comment type="caution">
    <text evidence="6">The sequence shown here is derived from an EMBL/GenBank/DDBJ whole genome shotgun (WGS) entry which is preliminary data.</text>
</comment>
<proteinExistence type="predicted"/>
<dbReference type="PANTHER" id="PTHR46910">
    <property type="entry name" value="TRANSCRIPTION FACTOR PDR1"/>
    <property type="match status" value="1"/>
</dbReference>
<protein>
    <recommendedName>
        <fullName evidence="5">Xylanolytic transcriptional activator regulatory domain-containing protein</fullName>
    </recommendedName>
</protein>
<dbReference type="Pfam" id="PF04082">
    <property type="entry name" value="Fungal_trans"/>
    <property type="match status" value="1"/>
</dbReference>
<evidence type="ECO:0000256" key="2">
    <source>
        <dbReference type="ARBA" id="ARBA00022723"/>
    </source>
</evidence>
<keyword evidence="7" id="KW-1185">Reference proteome</keyword>
<accession>A0ABY6U3S3</accession>
<evidence type="ECO:0000313" key="7">
    <source>
        <dbReference type="Proteomes" id="UP000766486"/>
    </source>
</evidence>
<dbReference type="CDD" id="cd12148">
    <property type="entry name" value="fungal_TF_MHR"/>
    <property type="match status" value="1"/>
</dbReference>
<dbReference type="Proteomes" id="UP000766486">
    <property type="component" value="Unassembled WGS sequence"/>
</dbReference>
<evidence type="ECO:0000256" key="3">
    <source>
        <dbReference type="ARBA" id="ARBA00023125"/>
    </source>
</evidence>
<feature type="domain" description="Xylanolytic transcriptional activator regulatory" evidence="5">
    <location>
        <begin position="57"/>
        <end position="252"/>
    </location>
</feature>
<keyword evidence="4" id="KW-0539">Nucleus</keyword>
<organism evidence="6 7">
    <name type="scientific">Bionectria ochroleuca</name>
    <name type="common">Gliocladium roseum</name>
    <dbReference type="NCBI Taxonomy" id="29856"/>
    <lineage>
        <taxon>Eukaryota</taxon>
        <taxon>Fungi</taxon>
        <taxon>Dikarya</taxon>
        <taxon>Ascomycota</taxon>
        <taxon>Pezizomycotina</taxon>
        <taxon>Sordariomycetes</taxon>
        <taxon>Hypocreomycetidae</taxon>
        <taxon>Hypocreales</taxon>
        <taxon>Bionectriaceae</taxon>
        <taxon>Clonostachys</taxon>
    </lineage>
</organism>
<comment type="subcellular location">
    <subcellularLocation>
        <location evidence="1">Nucleus</location>
    </subcellularLocation>
</comment>
<sequence>MPRRRDNWLAETAAYVDYPAHPSDLGAAPDLPPATLSKAMIDGIAPVPQIRGSGPAYFANVHNIYPILDKDKFMLDTEELYSRPPSCRRLGPSILLHLVVEIGAVCDRKSGGTSSQDGQLTSALDNQSQLISERIQRIASVESVQVALLQVLLLLNRGQTSAAWHMCGVAIRTSQTIGLHRKPPPELGLSEKEVQMHSQLLVSCESTERRVQIITELDRDLQQWRNNLPSHLRPEDDFLFDRDTYQFVALLHLEYFNLLRATHWASFNYTRLLRDADIVLEPRVSSGETLCLAAARSFTRCATDSFHSLHADRYMAALAILYRNICHYPRRLSTKTDLALFHTAKEHVERDLFYGDLGASVAPMFKEVFDGMLSCVEQLTSVNTAAP</sequence>
<dbReference type="PANTHER" id="PTHR46910:SF3">
    <property type="entry name" value="HALOTOLERANCE PROTEIN 9-RELATED"/>
    <property type="match status" value="1"/>
</dbReference>
<gene>
    <name evidence="6" type="ORF">CLO192961_LOCUS172284</name>
</gene>
<evidence type="ECO:0000256" key="1">
    <source>
        <dbReference type="ARBA" id="ARBA00004123"/>
    </source>
</evidence>
<reference evidence="6 7" key="1">
    <citation type="submission" date="2019-06" db="EMBL/GenBank/DDBJ databases">
        <authorList>
            <person name="Broberg M."/>
        </authorList>
    </citation>
    <scope>NUCLEOTIDE SEQUENCE [LARGE SCALE GENOMIC DNA]</scope>
</reference>
<dbReference type="InterPro" id="IPR050987">
    <property type="entry name" value="AtrR-like"/>
</dbReference>
<keyword evidence="2" id="KW-0479">Metal-binding</keyword>
<dbReference type="EMBL" id="CABFNS010000737">
    <property type="protein sequence ID" value="VUC25663.1"/>
    <property type="molecule type" value="Genomic_DNA"/>
</dbReference>
<name>A0ABY6U3S3_BIOOC</name>
<evidence type="ECO:0000313" key="6">
    <source>
        <dbReference type="EMBL" id="VUC25663.1"/>
    </source>
</evidence>
<dbReference type="InterPro" id="IPR007219">
    <property type="entry name" value="XnlR_reg_dom"/>
</dbReference>
<keyword evidence="3" id="KW-0238">DNA-binding</keyword>
<evidence type="ECO:0000259" key="5">
    <source>
        <dbReference type="Pfam" id="PF04082"/>
    </source>
</evidence>